<accession>A0A1E7ZE51</accession>
<comment type="caution">
    <text evidence="1">The sequence shown here is derived from an EMBL/GenBank/DDBJ whole genome shotgun (WGS) entry which is preliminary data.</text>
</comment>
<dbReference type="InterPro" id="IPR021505">
    <property type="entry name" value="Phage_B3_Orf6"/>
</dbReference>
<dbReference type="STRING" id="1656094.BFC18_06425"/>
<protein>
    <recommendedName>
        <fullName evidence="3">Sulfate transporter</fullName>
    </recommendedName>
</protein>
<evidence type="ECO:0008006" key="3">
    <source>
        <dbReference type="Google" id="ProtNLM"/>
    </source>
</evidence>
<organism evidence="1 2">
    <name type="scientific">Alteromonas confluentis</name>
    <dbReference type="NCBI Taxonomy" id="1656094"/>
    <lineage>
        <taxon>Bacteria</taxon>
        <taxon>Pseudomonadati</taxon>
        <taxon>Pseudomonadota</taxon>
        <taxon>Gammaproteobacteria</taxon>
        <taxon>Alteromonadales</taxon>
        <taxon>Alteromonadaceae</taxon>
        <taxon>Alteromonas/Salinimonas group</taxon>
        <taxon>Alteromonas</taxon>
    </lineage>
</organism>
<dbReference type="AlphaFoldDB" id="A0A1E7ZE51"/>
<evidence type="ECO:0000313" key="2">
    <source>
        <dbReference type="Proteomes" id="UP000175691"/>
    </source>
</evidence>
<evidence type="ECO:0000313" key="1">
    <source>
        <dbReference type="EMBL" id="OFC71785.1"/>
    </source>
</evidence>
<proteinExistence type="predicted"/>
<dbReference type="Proteomes" id="UP000175691">
    <property type="component" value="Unassembled WGS sequence"/>
</dbReference>
<reference evidence="1 2" key="1">
    <citation type="submission" date="2016-08" db="EMBL/GenBank/DDBJ databases">
        <authorList>
            <person name="Seilhamer J.J."/>
        </authorList>
    </citation>
    <scope>NUCLEOTIDE SEQUENCE [LARGE SCALE GENOMIC DNA]</scope>
    <source>
        <strain evidence="1 2">KCTC 42603</strain>
    </source>
</reference>
<sequence length="232" mass="26550">MSYIDSLYALTTVDCPKGYREDHEGNLRRIDRIKPLDLERDALTRDLFSQAILVHEEMLNLAHQLRFQVAQFVKMAMAKYDKHLGGQKGNVTLYSIDRRIKIERSRQDRVCFNENAIAARRILDECIKRWSKGSNKNLQAVVQSAFKTDKNGRFSAAKVLSLRSLDIDDPQWKEGMNALADAIEVDSSAEYFRVYYRDDNGNYHQLPLDLANITADQPEVKGKALTPEAEPA</sequence>
<dbReference type="EMBL" id="MDHN01000010">
    <property type="protein sequence ID" value="OFC71785.1"/>
    <property type="molecule type" value="Genomic_DNA"/>
</dbReference>
<name>A0A1E7ZE51_9ALTE</name>
<dbReference type="OrthoDB" id="7554786at2"/>
<gene>
    <name evidence="1" type="ORF">BFC18_06425</name>
</gene>
<dbReference type="Pfam" id="PF11363">
    <property type="entry name" value="DUF3164"/>
    <property type="match status" value="1"/>
</dbReference>
<keyword evidence="2" id="KW-1185">Reference proteome</keyword>
<dbReference type="RefSeq" id="WP_070124125.1">
    <property type="nucleotide sequence ID" value="NZ_MDHN01000010.1"/>
</dbReference>